<sequence length="331" mass="34336">MPPQHADGTFLAAAEKDGVLRFTAVDPHGDVRWRAERPVSCTGFVVTEDARGRAVAVLTDTASTDDALAGTTATAYDLATGEELWGPVDVPGPHQGPGLVFARPSTDPMGEPGPRTVLDPTTGRVAVAEGHRGGDRVIGEHDGTVLLVEGAALVARDTAGGDALWRLGLDDHGWTAGSIQPSTNDPQVAGRALVETSPTTGALLDLRDGTVLDDTARDALDDPVTGTRVTLQESGIQARAPEGRPLWSVSTGRDTTLAAVEDVLLFVREGDAVRVHNAVTGEVAQGYPPDGSGRIVVPTRVAGDGATVVQDGRRYLLAAREGDESGDVPEG</sequence>
<name>A0ABQ2B9X2_9MICO</name>
<dbReference type="SUPFAM" id="SSF50998">
    <property type="entry name" value="Quinoprotein alcohol dehydrogenase-like"/>
    <property type="match status" value="1"/>
</dbReference>
<gene>
    <name evidence="1" type="ORF">GCM10007368_35320</name>
</gene>
<dbReference type="EMBL" id="BMDG01000014">
    <property type="protein sequence ID" value="GGI11261.1"/>
    <property type="molecule type" value="Genomic_DNA"/>
</dbReference>
<dbReference type="Proteomes" id="UP000632535">
    <property type="component" value="Unassembled WGS sequence"/>
</dbReference>
<reference evidence="2" key="1">
    <citation type="journal article" date="2019" name="Int. J. Syst. Evol. Microbiol.">
        <title>The Global Catalogue of Microorganisms (GCM) 10K type strain sequencing project: providing services to taxonomists for standard genome sequencing and annotation.</title>
        <authorList>
            <consortium name="The Broad Institute Genomics Platform"/>
            <consortium name="The Broad Institute Genome Sequencing Center for Infectious Disease"/>
            <person name="Wu L."/>
            <person name="Ma J."/>
        </authorList>
    </citation>
    <scope>NUCLEOTIDE SEQUENCE [LARGE SCALE GENOMIC DNA]</scope>
    <source>
        <strain evidence="2">CCM 8653</strain>
    </source>
</reference>
<evidence type="ECO:0000313" key="1">
    <source>
        <dbReference type="EMBL" id="GGI11261.1"/>
    </source>
</evidence>
<dbReference type="Gene3D" id="2.130.10.10">
    <property type="entry name" value="YVTN repeat-like/Quinoprotein amine dehydrogenase"/>
    <property type="match status" value="1"/>
</dbReference>
<dbReference type="InterPro" id="IPR011047">
    <property type="entry name" value="Quinoprotein_ADH-like_sf"/>
</dbReference>
<evidence type="ECO:0008006" key="3">
    <source>
        <dbReference type="Google" id="ProtNLM"/>
    </source>
</evidence>
<proteinExistence type="predicted"/>
<dbReference type="InterPro" id="IPR015943">
    <property type="entry name" value="WD40/YVTN_repeat-like_dom_sf"/>
</dbReference>
<protein>
    <recommendedName>
        <fullName evidence="3">Pyrroloquinoline-quinone binding quinoprotein</fullName>
    </recommendedName>
</protein>
<evidence type="ECO:0000313" key="2">
    <source>
        <dbReference type="Proteomes" id="UP000632535"/>
    </source>
</evidence>
<keyword evidence="2" id="KW-1185">Reference proteome</keyword>
<organism evidence="1 2">
    <name type="scientific">Isoptericola cucumis</name>
    <dbReference type="NCBI Taxonomy" id="1776856"/>
    <lineage>
        <taxon>Bacteria</taxon>
        <taxon>Bacillati</taxon>
        <taxon>Actinomycetota</taxon>
        <taxon>Actinomycetes</taxon>
        <taxon>Micrococcales</taxon>
        <taxon>Promicromonosporaceae</taxon>
        <taxon>Isoptericola</taxon>
    </lineage>
</organism>
<comment type="caution">
    <text evidence="1">The sequence shown here is derived from an EMBL/GenBank/DDBJ whole genome shotgun (WGS) entry which is preliminary data.</text>
</comment>
<accession>A0ABQ2B9X2</accession>